<evidence type="ECO:0000259" key="3">
    <source>
        <dbReference type="PROSITE" id="PS50921"/>
    </source>
</evidence>
<dbReference type="eggNOG" id="COG2203">
    <property type="taxonomic scope" value="Bacteria"/>
</dbReference>
<organism evidence="4 5">
    <name type="scientific">Actinoplanes friuliensis DSM 7358</name>
    <dbReference type="NCBI Taxonomy" id="1246995"/>
    <lineage>
        <taxon>Bacteria</taxon>
        <taxon>Bacillati</taxon>
        <taxon>Actinomycetota</taxon>
        <taxon>Actinomycetes</taxon>
        <taxon>Micromonosporales</taxon>
        <taxon>Micromonosporaceae</taxon>
        <taxon>Actinoplanes</taxon>
    </lineage>
</organism>
<dbReference type="Proteomes" id="UP000017746">
    <property type="component" value="Chromosome"/>
</dbReference>
<dbReference type="GO" id="GO:0003723">
    <property type="term" value="F:RNA binding"/>
    <property type="evidence" value="ECO:0007669"/>
    <property type="project" value="InterPro"/>
</dbReference>
<keyword evidence="2" id="KW-0804">Transcription</keyword>
<dbReference type="HOGENOM" id="CLU_074354_0_0_11"/>
<dbReference type="SMART" id="SM00065">
    <property type="entry name" value="GAF"/>
    <property type="match status" value="1"/>
</dbReference>
<sequence length="237" mass="25455">MTDQEPIDPTEAFAELGRIKLTETSLDDVLQKVAELAKRTIPGAAEVSVTLIRDSVPHTAAFTGDVALQLDERQYELGTGPCLDAAATTSTVSLPDLAQEDRWPDYRKRALEAGVHSALSVGLPVAQRVTGALNIYGTEPDAFDEDAVVLARTFSGYAAVALANAHLYDVTATLAEQMQAAMESRAVIEQAKGIIMGERRCSPDEAFRILSKLSQDSNRKLRDVAQALVATAVRDGN</sequence>
<dbReference type="STRING" id="1246995.AFR_16630"/>
<dbReference type="InterPro" id="IPR029016">
    <property type="entry name" value="GAF-like_dom_sf"/>
</dbReference>
<dbReference type="PATRIC" id="fig|1246995.3.peg.3372"/>
<keyword evidence="5" id="KW-1185">Reference proteome</keyword>
<accession>U5VXM6</accession>
<gene>
    <name evidence="4" type="ORF">AFR_16630</name>
</gene>
<dbReference type="PIRSF" id="PIRSF036625">
    <property type="entry name" value="GAF_ANTAR"/>
    <property type="match status" value="1"/>
</dbReference>
<dbReference type="SUPFAM" id="SSF55781">
    <property type="entry name" value="GAF domain-like"/>
    <property type="match status" value="1"/>
</dbReference>
<dbReference type="Gene3D" id="3.30.450.40">
    <property type="match status" value="1"/>
</dbReference>
<proteinExistence type="predicted"/>
<dbReference type="InterPro" id="IPR003018">
    <property type="entry name" value="GAF"/>
</dbReference>
<evidence type="ECO:0000313" key="5">
    <source>
        <dbReference type="Proteomes" id="UP000017746"/>
    </source>
</evidence>
<dbReference type="Pfam" id="PF13185">
    <property type="entry name" value="GAF_2"/>
    <property type="match status" value="1"/>
</dbReference>
<dbReference type="eggNOG" id="COG3707">
    <property type="taxonomic scope" value="Bacteria"/>
</dbReference>
<evidence type="ECO:0000313" key="4">
    <source>
        <dbReference type="EMBL" id="AGZ41604.1"/>
    </source>
</evidence>
<dbReference type="EMBL" id="CP006272">
    <property type="protein sequence ID" value="AGZ41604.1"/>
    <property type="molecule type" value="Genomic_DNA"/>
</dbReference>
<dbReference type="InterPro" id="IPR005561">
    <property type="entry name" value="ANTAR"/>
</dbReference>
<reference evidence="4 5" key="1">
    <citation type="journal article" date="2014" name="J. Biotechnol.">
        <title>Complete genome sequence of the actinobacterium Actinoplanes friuliensis HAG 010964, producer of the lipopeptide antibiotic friulimycin.</title>
        <authorList>
            <person name="Ruckert C."/>
            <person name="Szczepanowski R."/>
            <person name="Albersmeier A."/>
            <person name="Goesmann A."/>
            <person name="Fischer N."/>
            <person name="Steinkamper A."/>
            <person name="Puhler A."/>
            <person name="Biener R."/>
            <person name="Schwartz D."/>
            <person name="Kalinowski J."/>
        </authorList>
    </citation>
    <scope>NUCLEOTIDE SEQUENCE [LARGE SCALE GENOMIC DNA]</scope>
    <source>
        <strain evidence="4 5">DSM 7358</strain>
    </source>
</reference>
<feature type="domain" description="ANTAR" evidence="3">
    <location>
        <begin position="168"/>
        <end position="229"/>
    </location>
</feature>
<dbReference type="AlphaFoldDB" id="U5VXM6"/>
<evidence type="ECO:0000256" key="1">
    <source>
        <dbReference type="ARBA" id="ARBA00023015"/>
    </source>
</evidence>
<dbReference type="Pfam" id="PF03861">
    <property type="entry name" value="ANTAR"/>
    <property type="match status" value="1"/>
</dbReference>
<dbReference type="SMART" id="SM01012">
    <property type="entry name" value="ANTAR"/>
    <property type="match status" value="1"/>
</dbReference>
<name>U5VXM6_9ACTN</name>
<dbReference type="InterPro" id="IPR012074">
    <property type="entry name" value="GAF_ANTAR"/>
</dbReference>
<dbReference type="RefSeq" id="WP_023361682.1">
    <property type="nucleotide sequence ID" value="NC_022657.1"/>
</dbReference>
<dbReference type="KEGG" id="afs:AFR_16630"/>
<evidence type="ECO:0000256" key="2">
    <source>
        <dbReference type="ARBA" id="ARBA00023163"/>
    </source>
</evidence>
<protein>
    <submittedName>
        <fullName evidence="4">ANTAR domain-containing protein</fullName>
    </submittedName>
</protein>
<dbReference type="PROSITE" id="PS50921">
    <property type="entry name" value="ANTAR"/>
    <property type="match status" value="1"/>
</dbReference>
<keyword evidence="1" id="KW-0805">Transcription regulation</keyword>
<dbReference type="Gene3D" id="1.10.10.10">
    <property type="entry name" value="Winged helix-like DNA-binding domain superfamily/Winged helix DNA-binding domain"/>
    <property type="match status" value="1"/>
</dbReference>
<dbReference type="InterPro" id="IPR036388">
    <property type="entry name" value="WH-like_DNA-bd_sf"/>
</dbReference>